<dbReference type="InterPro" id="IPR020594">
    <property type="entry name" value="Ribosomal_bL9_bac/chp"/>
</dbReference>
<dbReference type="GO" id="GO:1990904">
    <property type="term" value="C:ribonucleoprotein complex"/>
    <property type="evidence" value="ECO:0007669"/>
    <property type="project" value="UniProtKB-KW"/>
</dbReference>
<dbReference type="EMBL" id="LVLH01000042">
    <property type="protein sequence ID" value="OAB48741.1"/>
    <property type="molecule type" value="Genomic_DNA"/>
</dbReference>
<dbReference type="STRING" id="29557.MGALLINA_05300"/>
<dbReference type="GO" id="GO:0019843">
    <property type="term" value="F:rRNA binding"/>
    <property type="evidence" value="ECO:0007669"/>
    <property type="project" value="UniProtKB-KW"/>
</dbReference>
<dbReference type="InterPro" id="IPR009027">
    <property type="entry name" value="Ribosomal_bL9/RNase_H1_N"/>
</dbReference>
<dbReference type="PANTHER" id="PTHR21368">
    <property type="entry name" value="50S RIBOSOMAL PROTEIN L9"/>
    <property type="match status" value="1"/>
</dbReference>
<dbReference type="Pfam" id="PF03948">
    <property type="entry name" value="Ribosomal_L9_C"/>
    <property type="match status" value="1"/>
</dbReference>
<dbReference type="RefSeq" id="WP_063626300.1">
    <property type="nucleotide sequence ID" value="NZ_LVLH01000042.1"/>
</dbReference>
<dbReference type="GO" id="GO:0006412">
    <property type="term" value="P:translation"/>
    <property type="evidence" value="ECO:0007669"/>
    <property type="project" value="InterPro"/>
</dbReference>
<dbReference type="InterPro" id="IPR000244">
    <property type="entry name" value="Ribosomal_bL9"/>
</dbReference>
<dbReference type="PROSITE" id="PS00651">
    <property type="entry name" value="RIBOSOMAL_L9"/>
    <property type="match status" value="1"/>
</dbReference>
<evidence type="ECO:0000256" key="5">
    <source>
        <dbReference type="ARBA" id="ARBA00023274"/>
    </source>
</evidence>
<evidence type="ECO:0000256" key="2">
    <source>
        <dbReference type="ARBA" id="ARBA00022730"/>
    </source>
</evidence>
<dbReference type="OrthoDB" id="9788336at2"/>
<reference evidence="10 11" key="1">
    <citation type="submission" date="2016-03" db="EMBL/GenBank/DDBJ databases">
        <title>Genome sequence of Mycoplasma gallinarum strain Mgn_IPT.</title>
        <authorList>
            <person name="Yacoub E."/>
            <person name="Sirand-Pugnet P."/>
            <person name="Barre A."/>
            <person name="Maurier F."/>
            <person name="Blanchard A."/>
            <person name="Ben Abdelmoumen B.M."/>
        </authorList>
    </citation>
    <scope>NUCLEOTIDE SEQUENCE [LARGE SCALE GENOMIC DNA]</scope>
    <source>
        <strain evidence="10 11">Mgn_IPT</strain>
    </source>
</reference>
<feature type="coiled-coil region" evidence="8">
    <location>
        <begin position="43"/>
        <end position="77"/>
    </location>
</feature>
<evidence type="ECO:0000256" key="3">
    <source>
        <dbReference type="ARBA" id="ARBA00022884"/>
    </source>
</evidence>
<keyword evidence="11" id="KW-1185">Reference proteome</keyword>
<dbReference type="GO" id="GO:0003735">
    <property type="term" value="F:structural constituent of ribosome"/>
    <property type="evidence" value="ECO:0007669"/>
    <property type="project" value="InterPro"/>
</dbReference>
<name>A0A168R979_9BACT</name>
<dbReference type="Gene3D" id="3.40.5.10">
    <property type="entry name" value="Ribosomal protein L9, N-terminal domain"/>
    <property type="match status" value="1"/>
</dbReference>
<evidence type="ECO:0000256" key="4">
    <source>
        <dbReference type="ARBA" id="ARBA00022980"/>
    </source>
</evidence>
<keyword evidence="2" id="KW-0699">rRNA-binding</keyword>
<comment type="caution">
    <text evidence="10">The sequence shown here is derived from an EMBL/GenBank/DDBJ whole genome shotgun (WGS) entry which is preliminary data.</text>
</comment>
<evidence type="ECO:0000256" key="6">
    <source>
        <dbReference type="ARBA" id="ARBA00035292"/>
    </source>
</evidence>
<sequence length="151" mass="16989">MKIILIKDCKDGKANTIIEVANGYGTNFLVVKGFGVPYNEKTKRELDKRLSNLVANEMEVRNEAHALQRKIEQITLKFVLDGHIDNNQNLIVNGSISTKDILKELNKLDVHLDKYALGKIHLISAGTHNVVVNLYKDITSILKVVIDVRVK</sequence>
<gene>
    <name evidence="10" type="primary">rplI</name>
    <name evidence="10" type="ORF">MGALLINA_05300</name>
</gene>
<keyword evidence="4 10" id="KW-0689">Ribosomal protein</keyword>
<dbReference type="SUPFAM" id="SSF55653">
    <property type="entry name" value="Ribosomal protein L9 C-domain"/>
    <property type="match status" value="1"/>
</dbReference>
<protein>
    <recommendedName>
        <fullName evidence="6">Large ribosomal subunit protein bL9</fullName>
    </recommendedName>
    <alternativeName>
        <fullName evidence="7">50S ribosomal protein L9</fullName>
    </alternativeName>
</protein>
<evidence type="ECO:0000259" key="9">
    <source>
        <dbReference type="PROSITE" id="PS00651"/>
    </source>
</evidence>
<dbReference type="Pfam" id="PF01281">
    <property type="entry name" value="Ribosomal_L9_N"/>
    <property type="match status" value="1"/>
</dbReference>
<dbReference type="InterPro" id="IPR036791">
    <property type="entry name" value="Ribosomal_bL9_C_sf"/>
</dbReference>
<dbReference type="SUPFAM" id="SSF55658">
    <property type="entry name" value="L9 N-domain-like"/>
    <property type="match status" value="1"/>
</dbReference>
<proteinExistence type="inferred from homology"/>
<dbReference type="NCBIfam" id="TIGR00158">
    <property type="entry name" value="L9"/>
    <property type="match status" value="1"/>
</dbReference>
<dbReference type="InterPro" id="IPR036935">
    <property type="entry name" value="Ribosomal_bL9_N_sf"/>
</dbReference>
<evidence type="ECO:0000313" key="10">
    <source>
        <dbReference type="EMBL" id="OAB48741.1"/>
    </source>
</evidence>
<dbReference type="GO" id="GO:0005840">
    <property type="term" value="C:ribosome"/>
    <property type="evidence" value="ECO:0007669"/>
    <property type="project" value="UniProtKB-KW"/>
</dbReference>
<comment type="similarity">
    <text evidence="1">Belongs to the bacterial ribosomal protein bL9 family.</text>
</comment>
<dbReference type="PATRIC" id="fig|29557.3.peg.528"/>
<evidence type="ECO:0000256" key="1">
    <source>
        <dbReference type="ARBA" id="ARBA00010605"/>
    </source>
</evidence>
<evidence type="ECO:0000256" key="8">
    <source>
        <dbReference type="SAM" id="Coils"/>
    </source>
</evidence>
<keyword evidence="8" id="KW-0175">Coiled coil</keyword>
<keyword evidence="3" id="KW-0694">RNA-binding</keyword>
<accession>A0A168R979</accession>
<evidence type="ECO:0000256" key="7">
    <source>
        <dbReference type="ARBA" id="ARBA00035456"/>
    </source>
</evidence>
<dbReference type="Proteomes" id="UP000076983">
    <property type="component" value="Unassembled WGS sequence"/>
</dbReference>
<organism evidence="10 11">
    <name type="scientific">Mycoplasmopsis gallinarum</name>
    <dbReference type="NCBI Taxonomy" id="29557"/>
    <lineage>
        <taxon>Bacteria</taxon>
        <taxon>Bacillati</taxon>
        <taxon>Mycoplasmatota</taxon>
        <taxon>Mycoplasmoidales</taxon>
        <taxon>Metamycoplasmataceae</taxon>
        <taxon>Mycoplasmopsis</taxon>
    </lineage>
</organism>
<dbReference type="Gene3D" id="3.10.430.100">
    <property type="entry name" value="Ribosomal protein L9, C-terminal domain"/>
    <property type="match status" value="1"/>
</dbReference>
<feature type="domain" description="Ribosomal protein L9" evidence="9">
    <location>
        <begin position="12"/>
        <end position="39"/>
    </location>
</feature>
<dbReference type="AlphaFoldDB" id="A0A168R979"/>
<keyword evidence="5" id="KW-0687">Ribonucleoprotein</keyword>
<dbReference type="InterPro" id="IPR020069">
    <property type="entry name" value="Ribosomal_bL9_C"/>
</dbReference>
<evidence type="ECO:0000313" key="11">
    <source>
        <dbReference type="Proteomes" id="UP000076983"/>
    </source>
</evidence>
<dbReference type="InterPro" id="IPR020070">
    <property type="entry name" value="Ribosomal_bL9_N"/>
</dbReference>